<feature type="domain" description="ABC transporter substrate-binding protein PnrA-like" evidence="2">
    <location>
        <begin position="90"/>
        <end position="315"/>
    </location>
</feature>
<evidence type="ECO:0000256" key="1">
    <source>
        <dbReference type="ARBA" id="ARBA00022729"/>
    </source>
</evidence>
<evidence type="ECO:0000313" key="3">
    <source>
        <dbReference type="EMBL" id="KEO55826.1"/>
    </source>
</evidence>
<dbReference type="Pfam" id="PF02608">
    <property type="entry name" value="Bmp"/>
    <property type="match status" value="1"/>
</dbReference>
<comment type="caution">
    <text evidence="3">The sequence shown here is derived from an EMBL/GenBank/DDBJ whole genome shotgun (WGS) entry which is preliminary data.</text>
</comment>
<protein>
    <submittedName>
        <fullName evidence="3">ABC transporter substrate-binding protein</fullName>
    </submittedName>
</protein>
<dbReference type="InterPro" id="IPR052910">
    <property type="entry name" value="ABC-Purine-Binding"/>
</dbReference>
<evidence type="ECO:0000259" key="2">
    <source>
        <dbReference type="Pfam" id="PF02608"/>
    </source>
</evidence>
<organism evidence="3 4">
    <name type="scientific">Thalassospira permensis NBRC 106175</name>
    <dbReference type="NCBI Taxonomy" id="1353532"/>
    <lineage>
        <taxon>Bacteria</taxon>
        <taxon>Pseudomonadati</taxon>
        <taxon>Pseudomonadota</taxon>
        <taxon>Alphaproteobacteria</taxon>
        <taxon>Rhodospirillales</taxon>
        <taxon>Thalassospiraceae</taxon>
        <taxon>Thalassospira</taxon>
    </lineage>
</organism>
<dbReference type="PANTHER" id="PTHR43208">
    <property type="entry name" value="ABC TRANSPORTER SUBSTRATE-BINDING PROTEIN"/>
    <property type="match status" value="1"/>
</dbReference>
<keyword evidence="4" id="KW-1185">Reference proteome</keyword>
<dbReference type="Gene3D" id="3.40.50.2300">
    <property type="match status" value="2"/>
</dbReference>
<dbReference type="PROSITE" id="PS51318">
    <property type="entry name" value="TAT"/>
    <property type="match status" value="1"/>
</dbReference>
<dbReference type="Proteomes" id="UP000027463">
    <property type="component" value="Unassembled WGS sequence"/>
</dbReference>
<dbReference type="CDD" id="cd06304">
    <property type="entry name" value="PBP1_BmpA_Med_PnrA-like"/>
    <property type="match status" value="1"/>
</dbReference>
<proteinExistence type="predicted"/>
<gene>
    <name evidence="3" type="ORF">SMB34_05265</name>
</gene>
<reference evidence="3 4" key="1">
    <citation type="submission" date="2013-07" db="EMBL/GenBank/DDBJ databases">
        <title>Thalassospira permensis NBRC 106175 Genome Sequencing.</title>
        <authorList>
            <person name="Lai Q."/>
            <person name="Shao Z."/>
        </authorList>
    </citation>
    <scope>NUCLEOTIDE SEQUENCE [LARGE SCALE GENOMIC DNA]</scope>
    <source>
        <strain evidence="3 4">NBRC 106175</strain>
    </source>
</reference>
<dbReference type="InterPro" id="IPR006311">
    <property type="entry name" value="TAT_signal"/>
</dbReference>
<accession>A0ABR4TND6</accession>
<sequence>MDNSAFALLMIMYTICISNTQKNRIFKIGNNLQGDIMKSGTFRLSRRAMLSAMAAAAAVVSFGLGVPAPAMAADPIKVSAIYTVPVEQQWVSRIHKALNTAQERGDITYEFSENVANTDYERVMREYAENGSALILGEVFGVERAARKVAADYPETAFLMGSSFGPEGDNFSVFDNYIHEPSYLVGMAAGKATKSNKIGMVGGFAIPEVNRLMNAFMEGAKSVNPDVEFTVTFINSWYDPPKAKEAAFAMIDKGADVMYAERFGVSDAAKERGVLAVGNVIDTAADYPGTILGSALWHMEPTVDHAIAAVKAGEFKAEDYGKLSYMAPGGGTVVLDSALLPEGTVAEVDAKQAEILDGSFTVKVNDEEPKSSM</sequence>
<keyword evidence="1" id="KW-0732">Signal</keyword>
<dbReference type="PANTHER" id="PTHR43208:SF1">
    <property type="entry name" value="ABC TRANSPORTER SUBSTRATE-BINDING PROTEIN"/>
    <property type="match status" value="1"/>
</dbReference>
<dbReference type="EMBL" id="AUNC01000023">
    <property type="protein sequence ID" value="KEO55826.1"/>
    <property type="molecule type" value="Genomic_DNA"/>
</dbReference>
<evidence type="ECO:0000313" key="4">
    <source>
        <dbReference type="Proteomes" id="UP000027463"/>
    </source>
</evidence>
<name>A0ABR4TND6_9PROT</name>
<dbReference type="InterPro" id="IPR003760">
    <property type="entry name" value="PnrA-like"/>
</dbReference>